<gene>
    <name evidence="1" type="ORF">HMPREF3213_03581</name>
</gene>
<comment type="caution">
    <text evidence="1">The sequence shown here is derived from an EMBL/GenBank/DDBJ whole genome shotgun (WGS) entry which is preliminary data.</text>
</comment>
<dbReference type="Pfam" id="PF07849">
    <property type="entry name" value="DUF1641"/>
    <property type="match status" value="1"/>
</dbReference>
<dbReference type="PATRIC" id="fig|1398.22.peg.3587"/>
<dbReference type="PANTHER" id="PTHR38433:SF1">
    <property type="entry name" value="DUF1641 DOMAIN-CONTAINING PROTEIN"/>
    <property type="match status" value="1"/>
</dbReference>
<organism evidence="1 2">
    <name type="scientific">Heyndrickxia coagulans</name>
    <name type="common">Weizmannia coagulans</name>
    <dbReference type="NCBI Taxonomy" id="1398"/>
    <lineage>
        <taxon>Bacteria</taxon>
        <taxon>Bacillati</taxon>
        <taxon>Bacillota</taxon>
        <taxon>Bacilli</taxon>
        <taxon>Bacillales</taxon>
        <taxon>Bacillaceae</taxon>
        <taxon>Heyndrickxia</taxon>
    </lineage>
</organism>
<reference evidence="2" key="1">
    <citation type="submission" date="2016-01" db="EMBL/GenBank/DDBJ databases">
        <authorList>
            <person name="Mitreva M."/>
            <person name="Pepin K.H."/>
            <person name="Mihindukulasuriya K.A."/>
            <person name="Fulton R."/>
            <person name="Fronick C."/>
            <person name="O'Laughlin M."/>
            <person name="Miner T."/>
            <person name="Herter B."/>
            <person name="Rosa B.A."/>
            <person name="Cordes M."/>
            <person name="Tomlinson C."/>
            <person name="Wollam A."/>
            <person name="Palsikar V.B."/>
            <person name="Mardis E.R."/>
            <person name="Wilson R.K."/>
        </authorList>
    </citation>
    <scope>NUCLEOTIDE SEQUENCE [LARGE SCALE GENOMIC DNA]</scope>
    <source>
        <strain evidence="2">GED7749B</strain>
    </source>
</reference>
<evidence type="ECO:0000313" key="1">
    <source>
        <dbReference type="EMBL" id="KWZ76914.1"/>
    </source>
</evidence>
<dbReference type="Proteomes" id="UP000070376">
    <property type="component" value="Unassembled WGS sequence"/>
</dbReference>
<sequence length="168" mass="17991">MAKAIRQIKQVDPAPEEWQAASLSAVVKAAAENGESLIKLLEIIKQLDGMGVLNAMEGLLQNRVDVAEIALGQLNQPTMYHVVKNGMNVFKFLGAIDPEQLQTILSGITSGFEKAAQSGGQESLWKLGKSMRSPEVKRSLAMMTSILAGMGEAMEQNHSLPEGGTDIG</sequence>
<evidence type="ECO:0008006" key="3">
    <source>
        <dbReference type="Google" id="ProtNLM"/>
    </source>
</evidence>
<accession>A0A133KBQ6</accession>
<dbReference type="RefSeq" id="WP_014097466.1">
    <property type="nucleotide sequence ID" value="NZ_CP017888.1"/>
</dbReference>
<dbReference type="EMBL" id="LRPN01000184">
    <property type="protein sequence ID" value="KWZ76914.1"/>
    <property type="molecule type" value="Genomic_DNA"/>
</dbReference>
<dbReference type="InterPro" id="IPR012440">
    <property type="entry name" value="DUF1641"/>
</dbReference>
<dbReference type="PANTHER" id="PTHR38433">
    <property type="match status" value="1"/>
</dbReference>
<name>A0A133KBQ6_HEYCO</name>
<protein>
    <recommendedName>
        <fullName evidence="3">DUF1641 domain-containing protein</fullName>
    </recommendedName>
</protein>
<dbReference type="GeneID" id="93258918"/>
<proteinExistence type="predicted"/>
<evidence type="ECO:0000313" key="2">
    <source>
        <dbReference type="Proteomes" id="UP000070376"/>
    </source>
</evidence>
<dbReference type="AlphaFoldDB" id="A0A133KBQ6"/>